<name>A0A0N7CGB3_9CAUD</name>
<dbReference type="Proteomes" id="UP000202469">
    <property type="component" value="Genome"/>
</dbReference>
<accession>A0A0N7CGB3</accession>
<dbReference type="KEGG" id="vg:26794570"/>
<protein>
    <submittedName>
        <fullName evidence="1">Uncharacterized protein</fullName>
    </submittedName>
</protein>
<organism evidence="1 2">
    <name type="scientific">Salmonella phage 36</name>
    <dbReference type="NCBI Taxonomy" id="1654889"/>
    <lineage>
        <taxon>Viruses</taxon>
        <taxon>Duplodnaviria</taxon>
        <taxon>Heunggongvirae</taxon>
        <taxon>Uroviricota</taxon>
        <taxon>Caudoviricetes</taxon>
        <taxon>Drexlerviridae</taxon>
        <taxon>Tempevirinae</taxon>
        <taxon>Tlsvirus</taxon>
        <taxon>Tlsvirus tv36</taxon>
    </lineage>
</organism>
<reference evidence="1 2" key="1">
    <citation type="journal article" date="2016" name="Virus Genes">
        <title>Genomic characterization of Salmonella bacteriophages isolated from India.</title>
        <authorList>
            <person name="Karpe Y.A."/>
            <person name="Kanade G.D."/>
            <person name="Pingale K.D."/>
            <person name="Arankalle V.A."/>
            <person name="Banerjee K."/>
        </authorList>
    </citation>
    <scope>NUCLEOTIDE SEQUENCE [LARGE SCALE GENOMIC DNA]</scope>
</reference>
<gene>
    <name evidence="1" type="ORF">SP36_60</name>
</gene>
<dbReference type="EMBL" id="KR296690">
    <property type="protein sequence ID" value="AKJ74032.1"/>
    <property type="molecule type" value="Genomic_DNA"/>
</dbReference>
<evidence type="ECO:0000313" key="1">
    <source>
        <dbReference type="EMBL" id="AKJ74032.1"/>
    </source>
</evidence>
<sequence length="120" mass="13707">MQPENLLHKDQNLNDVSDKGAARIALFLDRFNQFEGETTIQSPDKIKYLTVGNASWGFWDTSAQNFIPLGVQQVVAVQITLPKQELTFRLTDWCNKITERLSVETIVVMVYSSRMQQNGE</sequence>
<evidence type="ECO:0000313" key="2">
    <source>
        <dbReference type="Proteomes" id="UP000202469"/>
    </source>
</evidence>
<dbReference type="GeneID" id="26794570"/>
<proteinExistence type="predicted"/>
<dbReference type="RefSeq" id="YP_009223482.1">
    <property type="nucleotide sequence ID" value="NC_029071.1"/>
</dbReference>